<protein>
    <submittedName>
        <fullName evidence="2">Uncharacterized protein</fullName>
    </submittedName>
</protein>
<dbReference type="PANTHER" id="PTHR48434">
    <property type="entry name" value="(RAPE) HYPOTHETICAL PROTEIN"/>
    <property type="match status" value="1"/>
</dbReference>
<proteinExistence type="predicted"/>
<feature type="region of interest" description="Disordered" evidence="1">
    <location>
        <begin position="244"/>
        <end position="279"/>
    </location>
</feature>
<name>A0A7J0DGB9_9ERIC</name>
<evidence type="ECO:0000256" key="1">
    <source>
        <dbReference type="SAM" id="MobiDB-lite"/>
    </source>
</evidence>
<organism evidence="2 3">
    <name type="scientific">Actinidia rufa</name>
    <dbReference type="NCBI Taxonomy" id="165716"/>
    <lineage>
        <taxon>Eukaryota</taxon>
        <taxon>Viridiplantae</taxon>
        <taxon>Streptophyta</taxon>
        <taxon>Embryophyta</taxon>
        <taxon>Tracheophyta</taxon>
        <taxon>Spermatophyta</taxon>
        <taxon>Magnoliopsida</taxon>
        <taxon>eudicotyledons</taxon>
        <taxon>Gunneridae</taxon>
        <taxon>Pentapetalae</taxon>
        <taxon>asterids</taxon>
        <taxon>Ericales</taxon>
        <taxon>Actinidiaceae</taxon>
        <taxon>Actinidia</taxon>
    </lineage>
</organism>
<feature type="region of interest" description="Disordered" evidence="1">
    <location>
        <begin position="172"/>
        <end position="219"/>
    </location>
</feature>
<sequence length="279" mass="30802">MSSSKKSGSKLLALPCPPSPALEIVNRYQILGTIPKPTYTSVLASSQSSIAPMANPLQTFKSVIPTWFLKWWDFHGALPEILPPDLADQVTIFSTQYKVTAHYSHFPSLLLFMAKYKVPWIFKWQYNIANRLVIRQRFVKWWDAFKHPRIIDYVKLEFPVLVPAPVKQVPPAPASSVKQVPAAPAAPKSSYSTANLDSPSSSSKSGKTKSSKSKSKTPEFIQDNTELLRVANLLLAQVQAQAQSAIKEESASLNDSTAQSAQSESPDPYGLQDAQDPFA</sequence>
<comment type="caution">
    <text evidence="2">The sequence shown here is derived from an EMBL/GenBank/DDBJ whole genome shotgun (WGS) entry which is preliminary data.</text>
</comment>
<evidence type="ECO:0000313" key="3">
    <source>
        <dbReference type="Proteomes" id="UP000585474"/>
    </source>
</evidence>
<dbReference type="AlphaFoldDB" id="A0A7J0DGB9"/>
<dbReference type="EMBL" id="BJWL01000211">
    <property type="protein sequence ID" value="GFS34438.1"/>
    <property type="molecule type" value="Genomic_DNA"/>
</dbReference>
<reference evidence="3" key="1">
    <citation type="submission" date="2019-07" db="EMBL/GenBank/DDBJ databases">
        <title>De Novo Assembly of kiwifruit Actinidia rufa.</title>
        <authorList>
            <person name="Sugita-Konishi S."/>
            <person name="Sato K."/>
            <person name="Mori E."/>
            <person name="Abe Y."/>
            <person name="Kisaki G."/>
            <person name="Hamano K."/>
            <person name="Suezawa K."/>
            <person name="Otani M."/>
            <person name="Fukuda T."/>
            <person name="Manabe T."/>
            <person name="Gomi K."/>
            <person name="Tabuchi M."/>
            <person name="Akimitsu K."/>
            <person name="Kataoka I."/>
        </authorList>
    </citation>
    <scope>NUCLEOTIDE SEQUENCE [LARGE SCALE GENOMIC DNA]</scope>
    <source>
        <strain evidence="3">cv. Fuchu</strain>
    </source>
</reference>
<feature type="compositionally biased region" description="Polar residues" evidence="1">
    <location>
        <begin position="251"/>
        <end position="265"/>
    </location>
</feature>
<keyword evidence="3" id="KW-1185">Reference proteome</keyword>
<dbReference type="OrthoDB" id="1822490at2759"/>
<feature type="compositionally biased region" description="Basic residues" evidence="1">
    <location>
        <begin position="206"/>
        <end position="215"/>
    </location>
</feature>
<dbReference type="Proteomes" id="UP000585474">
    <property type="component" value="Unassembled WGS sequence"/>
</dbReference>
<feature type="compositionally biased region" description="Low complexity" evidence="1">
    <location>
        <begin position="174"/>
        <end position="190"/>
    </location>
</feature>
<gene>
    <name evidence="2" type="ORF">Acr_00g0034070</name>
</gene>
<accession>A0A7J0DGB9</accession>
<dbReference type="PANTHER" id="PTHR48434:SF1">
    <property type="entry name" value="(RAPE) HYPOTHETICAL PROTEIN"/>
    <property type="match status" value="1"/>
</dbReference>
<evidence type="ECO:0000313" key="2">
    <source>
        <dbReference type="EMBL" id="GFS34438.1"/>
    </source>
</evidence>